<evidence type="ECO:0000256" key="5">
    <source>
        <dbReference type="ARBA" id="ARBA00022801"/>
    </source>
</evidence>
<dbReference type="EC" id="3.2.1.1" evidence="4 9"/>
<evidence type="ECO:0000256" key="2">
    <source>
        <dbReference type="ARBA" id="ARBA00001913"/>
    </source>
</evidence>
<dbReference type="PRINTS" id="PR00110">
    <property type="entry name" value="ALPHAAMYLASE"/>
</dbReference>
<dbReference type="EMBL" id="CDMY01000484">
    <property type="protein sequence ID" value="CEM16802.1"/>
    <property type="molecule type" value="Genomic_DNA"/>
</dbReference>
<dbReference type="InterPro" id="IPR017853">
    <property type="entry name" value="GH"/>
</dbReference>
<feature type="domain" description="Glycosyl hydrolase family 13 catalytic" evidence="11">
    <location>
        <begin position="47"/>
        <end position="587"/>
    </location>
</feature>
<evidence type="ECO:0000256" key="9">
    <source>
        <dbReference type="RuleBase" id="RU361134"/>
    </source>
</evidence>
<name>A0A0G4FQS3_VITBC</name>
<keyword evidence="10" id="KW-0472">Membrane</keyword>
<evidence type="ECO:0000256" key="1">
    <source>
        <dbReference type="ARBA" id="ARBA00000548"/>
    </source>
</evidence>
<evidence type="ECO:0000259" key="11">
    <source>
        <dbReference type="SMART" id="SM00642"/>
    </source>
</evidence>
<evidence type="ECO:0000256" key="6">
    <source>
        <dbReference type="ARBA" id="ARBA00023277"/>
    </source>
</evidence>
<feature type="transmembrane region" description="Helical" evidence="10">
    <location>
        <begin position="715"/>
        <end position="734"/>
    </location>
</feature>
<dbReference type="InterPro" id="IPR006048">
    <property type="entry name" value="A-amylase/branching_C"/>
</dbReference>
<evidence type="ECO:0000313" key="13">
    <source>
        <dbReference type="Proteomes" id="UP000041254"/>
    </source>
</evidence>
<keyword evidence="10" id="KW-0812">Transmembrane</keyword>
<dbReference type="AlphaFoldDB" id="A0A0G4FQS3"/>
<reference evidence="12 13" key="1">
    <citation type="submission" date="2014-11" db="EMBL/GenBank/DDBJ databases">
        <authorList>
            <person name="Zhu J."/>
            <person name="Qi W."/>
            <person name="Song R."/>
        </authorList>
    </citation>
    <scope>NUCLEOTIDE SEQUENCE [LARGE SCALE GENOMIC DNA]</scope>
</reference>
<sequence length="842" mass="94109">MEINRLFPIPCFFHTGSSKKNMEALLLLLQLVLFHVCVFPVFCYWEGAVLQLFEWPYDDIATECPGLATDGWKAVQVSPVHSHRSLPPLEGIASATGETISYPWWERYQPISYNLTSRSGDVEALRRAVEKCADVGIQIIADVVLNNLAAFQCCDTDAADHFRIVPCRPEQKIYDPKARAYADAMDYIPPSDIDPVKIKDCSLLGLPDLKTASPNVRSLQRRVIRELLELGISGFRVDAAKHMWDEDLEELFGLNDCTLKAPVVRADIVARTSAGVSFPPCTDKARPRLLLEVSDPRPKAGLRYTDYSRLGQVTFFDWSERITGLTLCHRTRLAQGQHPSECPPLKYLPQYLSPPAMLPFSGRANFLAYDSALLFVTNHDNERLQFMHRPPIACKLPNAELRLGKASASPEISSRIHLGIAFSDLSSTRLSKMTLRESADTDFGDSQIQRKKHENITLLDACELDALTSYNHPNLWALANVFTLAMPYGTPRVLSSYEWSRQYIRLPDGRIEETHGWVGPPRTDVGGTQRVTCMDYDEIDTGGNPLKWQDIRSRLRGWDMTPTFHDDGLHFNCEHKLPMIGNMAGWRAELRDHVSLHNVNQYMPLHPKHGRPGVEKNLLSFGRGNDQPPWNKGWLVVNFGQEAAMRYNFDTQLPPGVYCNLALARWGSRGCGKAYALVYVDVQGRIKDMTVPEESAVILHTSAAYLSTSVMSNTGVMTLFCFHLLIPMVVLLVAHCRRMANVVVVSGPVERSARPSSLPPPVTRYNIFISGIEHQIPDKGVSVNAGGLGKVIGIMLRHHPGDMVFVFPSAGGVEYGPDWRLDPYCPTVKVTVEGTNVCTSSL</sequence>
<evidence type="ECO:0000256" key="10">
    <source>
        <dbReference type="SAM" id="Phobius"/>
    </source>
</evidence>
<comment type="similarity">
    <text evidence="3 8">Belongs to the glycosyl hydrolase 13 family.</text>
</comment>
<dbReference type="Gene3D" id="2.60.40.1180">
    <property type="entry name" value="Golgi alpha-mannosidase II"/>
    <property type="match status" value="1"/>
</dbReference>
<dbReference type="InterPro" id="IPR006047">
    <property type="entry name" value="GH13_cat_dom"/>
</dbReference>
<dbReference type="GO" id="GO:0005975">
    <property type="term" value="P:carbohydrate metabolic process"/>
    <property type="evidence" value="ECO:0007669"/>
    <property type="project" value="InterPro"/>
</dbReference>
<dbReference type="InterPro" id="IPR006046">
    <property type="entry name" value="Alpha_amylase"/>
</dbReference>
<evidence type="ECO:0000256" key="8">
    <source>
        <dbReference type="RuleBase" id="RU003615"/>
    </source>
</evidence>
<dbReference type="OrthoDB" id="550577at2759"/>
<dbReference type="InParanoid" id="A0A0G4FQS3"/>
<organism evidence="12 13">
    <name type="scientific">Vitrella brassicaformis (strain CCMP3155)</name>
    <dbReference type="NCBI Taxonomy" id="1169540"/>
    <lineage>
        <taxon>Eukaryota</taxon>
        <taxon>Sar</taxon>
        <taxon>Alveolata</taxon>
        <taxon>Colpodellida</taxon>
        <taxon>Vitrellaceae</taxon>
        <taxon>Vitrella</taxon>
    </lineage>
</organism>
<keyword evidence="7 9" id="KW-0326">Glycosidase</keyword>
<dbReference type="GO" id="GO:0043169">
    <property type="term" value="F:cation binding"/>
    <property type="evidence" value="ECO:0007669"/>
    <property type="project" value="InterPro"/>
</dbReference>
<keyword evidence="5 9" id="KW-0378">Hydrolase</keyword>
<keyword evidence="10" id="KW-1133">Transmembrane helix</keyword>
<keyword evidence="6 9" id="KW-0119">Carbohydrate metabolism</keyword>
<dbReference type="PhylomeDB" id="A0A0G4FQS3"/>
<dbReference type="STRING" id="1169540.A0A0G4FQS3"/>
<comment type="cofactor">
    <cofactor evidence="2">
        <name>Ca(2+)</name>
        <dbReference type="ChEBI" id="CHEBI:29108"/>
    </cofactor>
</comment>
<dbReference type="Proteomes" id="UP000041254">
    <property type="component" value="Unassembled WGS sequence"/>
</dbReference>
<dbReference type="PANTHER" id="PTHR43447">
    <property type="entry name" value="ALPHA-AMYLASE"/>
    <property type="match status" value="1"/>
</dbReference>
<dbReference type="SMART" id="SM00642">
    <property type="entry name" value="Aamy"/>
    <property type="match status" value="1"/>
</dbReference>
<protein>
    <recommendedName>
        <fullName evidence="4 9">Alpha-amylase</fullName>
        <ecNumber evidence="4 9">3.2.1.1</ecNumber>
    </recommendedName>
</protein>
<dbReference type="Gene3D" id="3.20.20.80">
    <property type="entry name" value="Glycosidases"/>
    <property type="match status" value="2"/>
</dbReference>
<accession>A0A0G4FQS3</accession>
<evidence type="ECO:0000256" key="4">
    <source>
        <dbReference type="ARBA" id="ARBA00012595"/>
    </source>
</evidence>
<evidence type="ECO:0000313" key="12">
    <source>
        <dbReference type="EMBL" id="CEM16802.1"/>
    </source>
</evidence>
<gene>
    <name evidence="12" type="ORF">Vbra_1734</name>
</gene>
<comment type="catalytic activity">
    <reaction evidence="1 9">
        <text>Endohydrolysis of (1-&gt;4)-alpha-D-glucosidic linkages in polysaccharides containing three or more (1-&gt;4)-alpha-linked D-glucose units.</text>
        <dbReference type="EC" id="3.2.1.1"/>
    </reaction>
</comment>
<dbReference type="Pfam" id="PF02806">
    <property type="entry name" value="Alpha-amylase_C"/>
    <property type="match status" value="1"/>
</dbReference>
<dbReference type="SUPFAM" id="SSF51445">
    <property type="entry name" value="(Trans)glycosidases"/>
    <property type="match status" value="1"/>
</dbReference>
<proteinExistence type="inferred from homology"/>
<dbReference type="Pfam" id="PF00128">
    <property type="entry name" value="Alpha-amylase"/>
    <property type="match status" value="1"/>
</dbReference>
<keyword evidence="13" id="KW-1185">Reference proteome</keyword>
<dbReference type="GO" id="GO:0004556">
    <property type="term" value="F:alpha-amylase activity"/>
    <property type="evidence" value="ECO:0007669"/>
    <property type="project" value="UniProtKB-UniRule"/>
</dbReference>
<dbReference type="VEuPathDB" id="CryptoDB:Vbra_1734"/>
<dbReference type="SUPFAM" id="SSF51011">
    <property type="entry name" value="Glycosyl hydrolase domain"/>
    <property type="match status" value="1"/>
</dbReference>
<evidence type="ECO:0000256" key="7">
    <source>
        <dbReference type="ARBA" id="ARBA00023295"/>
    </source>
</evidence>
<evidence type="ECO:0000256" key="3">
    <source>
        <dbReference type="ARBA" id="ARBA00008061"/>
    </source>
</evidence>
<dbReference type="InterPro" id="IPR013780">
    <property type="entry name" value="Glyco_hydro_b"/>
</dbReference>